<dbReference type="EMBL" id="CP125669">
    <property type="protein sequence ID" value="WHP04918.1"/>
    <property type="molecule type" value="Genomic_DNA"/>
</dbReference>
<sequence length="286" mass="33496">MIKPNTDLFEELREGMDIINIDKMTFQKSLSKYVKISNLSRKVSKLVAGRLVDYRKGWASILFTKICVISITLKKLVDHDTGKKYALHWDFSSAFSLVRNLMECYQTFYYLCIDNISDDEALARKKLFNYHDFMARGKLFYKIGNEEVNAEIKERLISELESTNYFNQLDVKQKKHYLKGDTAFFLSREEIEERIGNSKNHFKINYQLLSSYTHSYPMGFYRMLEADRGTGVKTEVEEKYTAFSLSIAEVYLSLAIIDMLELFPDILDKISKQEIQLLNIEYKGNL</sequence>
<proteinExistence type="predicted"/>
<dbReference type="Proteomes" id="UP001229836">
    <property type="component" value="Chromosome"/>
</dbReference>
<reference evidence="1 2" key="1">
    <citation type="submission" date="2023-05" db="EMBL/GenBank/DDBJ databases">
        <title>The complete genome of Acinetobacter sp. nov KCTC 92772.</title>
        <authorList>
            <person name="Zhou G."/>
        </authorList>
    </citation>
    <scope>NUCLEOTIDE SEQUENCE [LARGE SCALE GENOMIC DNA]</scope>
    <source>
        <strain evidence="1 2">KCTC 92772</strain>
    </source>
</reference>
<evidence type="ECO:0000313" key="1">
    <source>
        <dbReference type="EMBL" id="WHP04918.1"/>
    </source>
</evidence>
<dbReference type="InterPro" id="IPR043733">
    <property type="entry name" value="DUF5677"/>
</dbReference>
<gene>
    <name evidence="1" type="ORF">QLH32_12820</name>
</gene>
<keyword evidence="2" id="KW-1185">Reference proteome</keyword>
<dbReference type="Pfam" id="PF18928">
    <property type="entry name" value="DUF5677"/>
    <property type="match status" value="1"/>
</dbReference>
<protein>
    <submittedName>
        <fullName evidence="1">DUF5677 domain-containing protein</fullName>
    </submittedName>
</protein>
<evidence type="ECO:0000313" key="2">
    <source>
        <dbReference type="Proteomes" id="UP001229836"/>
    </source>
</evidence>
<accession>A0ABY8S018</accession>
<name>A0ABY8S018_9GAMM</name>
<organism evidence="1 2">
    <name type="scientific">Acinetobacter corruptisaponis</name>
    <dbReference type="NCBI Taxonomy" id="3045147"/>
    <lineage>
        <taxon>Bacteria</taxon>
        <taxon>Pseudomonadati</taxon>
        <taxon>Pseudomonadota</taxon>
        <taxon>Gammaproteobacteria</taxon>
        <taxon>Moraxellales</taxon>
        <taxon>Moraxellaceae</taxon>
        <taxon>Acinetobacter</taxon>
    </lineage>
</organism>
<dbReference type="RefSeq" id="WP_283266531.1">
    <property type="nucleotide sequence ID" value="NZ_CP125669.1"/>
</dbReference>